<reference evidence="1" key="1">
    <citation type="journal article" date="2017" name="Mycologia">
        <title>Fusarium algeriense, sp. nov., a novel toxigenic crown rot pathogen of durum wheat from Algeria is nested in the Fusarium burgessii species complex.</title>
        <authorList>
            <person name="Laraba I."/>
            <person name="Keddad A."/>
            <person name="Boureghda H."/>
            <person name="Abdallah N."/>
            <person name="Vaughan M.M."/>
            <person name="Proctor R.H."/>
            <person name="Busman M."/>
            <person name="O'Donnell K."/>
        </authorList>
    </citation>
    <scope>NUCLEOTIDE SEQUENCE</scope>
    <source>
        <strain evidence="1">NRRL 25174</strain>
    </source>
</reference>
<organism evidence="1 2">
    <name type="scientific">Fusarium beomiforme</name>
    <dbReference type="NCBI Taxonomy" id="44412"/>
    <lineage>
        <taxon>Eukaryota</taxon>
        <taxon>Fungi</taxon>
        <taxon>Dikarya</taxon>
        <taxon>Ascomycota</taxon>
        <taxon>Pezizomycotina</taxon>
        <taxon>Sordariomycetes</taxon>
        <taxon>Hypocreomycetidae</taxon>
        <taxon>Hypocreales</taxon>
        <taxon>Nectriaceae</taxon>
        <taxon>Fusarium</taxon>
        <taxon>Fusarium burgessii species complex</taxon>
    </lineage>
</organism>
<evidence type="ECO:0008006" key="3">
    <source>
        <dbReference type="Google" id="ProtNLM"/>
    </source>
</evidence>
<sequence length="234" mass="26553">MNQGPNIGEGAVVTIYFGSYGGHGPGVTGVEYVHTNAIDQTCPQFLLRFTEWGILQVPPAPRDARTAIVRFLYTGVVPFYEVTEDSTDGHIQDAFGLALHVYSQAVNSDIPKMKDQATQYLQSLFPYMAPTEMLSYTWYVLEPLYHGLRYEWVEVQAALEHPQDDLVEITTALEAEHQAELQRTVDSRMNKNDWVMINLNGEEEKEEEEELKVVDDDGLINLDMANYPPGVHRW</sequence>
<gene>
    <name evidence="1" type="ORF">FBEOM_3424</name>
</gene>
<name>A0A9P5APN9_9HYPO</name>
<dbReference type="AlphaFoldDB" id="A0A9P5APN9"/>
<dbReference type="OrthoDB" id="5062008at2759"/>
<reference evidence="1" key="2">
    <citation type="submission" date="2020-02" db="EMBL/GenBank/DDBJ databases">
        <title>Identification and distribution of gene clusters putatively required for synthesis of sphingolipid metabolism inhibitors in phylogenetically diverse species of the filamentous fungus Fusarium.</title>
        <authorList>
            <person name="Kim H.-S."/>
            <person name="Busman M."/>
            <person name="Brown D.W."/>
            <person name="Divon H."/>
            <person name="Uhlig S."/>
            <person name="Proctor R.H."/>
        </authorList>
    </citation>
    <scope>NUCLEOTIDE SEQUENCE</scope>
    <source>
        <strain evidence="1">NRRL 25174</strain>
    </source>
</reference>
<proteinExistence type="predicted"/>
<dbReference type="Proteomes" id="UP000730481">
    <property type="component" value="Unassembled WGS sequence"/>
</dbReference>
<keyword evidence="2" id="KW-1185">Reference proteome</keyword>
<evidence type="ECO:0000313" key="2">
    <source>
        <dbReference type="Proteomes" id="UP000730481"/>
    </source>
</evidence>
<accession>A0A9P5APN9</accession>
<comment type="caution">
    <text evidence="1">The sequence shown here is derived from an EMBL/GenBank/DDBJ whole genome shotgun (WGS) entry which is preliminary data.</text>
</comment>
<protein>
    <recommendedName>
        <fullName evidence="3">BTB domain-containing protein</fullName>
    </recommendedName>
</protein>
<dbReference type="EMBL" id="PVQB02000126">
    <property type="protein sequence ID" value="KAF4342651.1"/>
    <property type="molecule type" value="Genomic_DNA"/>
</dbReference>
<evidence type="ECO:0000313" key="1">
    <source>
        <dbReference type="EMBL" id="KAF4342651.1"/>
    </source>
</evidence>